<dbReference type="Proteomes" id="UP000254133">
    <property type="component" value="Unassembled WGS sequence"/>
</dbReference>
<keyword evidence="2 11" id="KW-0413">Isomerase</keyword>
<dbReference type="Pfam" id="PF00849">
    <property type="entry name" value="PseudoU_synth_2"/>
    <property type="match status" value="1"/>
</dbReference>
<dbReference type="InterPro" id="IPR006224">
    <property type="entry name" value="PsdUridine_synth_RluA-like_CS"/>
</dbReference>
<dbReference type="InterPro" id="IPR050188">
    <property type="entry name" value="RluA_PseudoU_synthase"/>
</dbReference>
<comment type="catalytic activity">
    <reaction evidence="3">
        <text>uridine(65) in tRNA = pseudouridine(65) in tRNA</text>
        <dbReference type="Rhea" id="RHEA:42536"/>
        <dbReference type="Rhea" id="RHEA-COMP:10103"/>
        <dbReference type="Rhea" id="RHEA-COMP:10104"/>
        <dbReference type="ChEBI" id="CHEBI:65314"/>
        <dbReference type="ChEBI" id="CHEBI:65315"/>
        <dbReference type="EC" id="5.4.99.26"/>
    </reaction>
</comment>
<evidence type="ECO:0000256" key="9">
    <source>
        <dbReference type="ARBA" id="ARBA00043049"/>
    </source>
</evidence>
<dbReference type="PROSITE" id="PS01129">
    <property type="entry name" value="PSI_RLU"/>
    <property type="match status" value="1"/>
</dbReference>
<evidence type="ECO:0000313" key="11">
    <source>
        <dbReference type="EMBL" id="STY93018.1"/>
    </source>
</evidence>
<evidence type="ECO:0000313" key="12">
    <source>
        <dbReference type="Proteomes" id="UP000254133"/>
    </source>
</evidence>
<dbReference type="PANTHER" id="PTHR21600:SF56">
    <property type="entry name" value="TRNA PSEUDOURIDINE SYNTHASE C"/>
    <property type="match status" value="1"/>
</dbReference>
<dbReference type="RefSeq" id="WP_115369476.1">
    <property type="nucleotide sequence ID" value="NZ_UGPZ01000003.1"/>
</dbReference>
<evidence type="ECO:0000256" key="5">
    <source>
        <dbReference type="ARBA" id="ARBA00038943"/>
    </source>
</evidence>
<evidence type="ECO:0000256" key="8">
    <source>
        <dbReference type="ARBA" id="ARBA00041975"/>
    </source>
</evidence>
<dbReference type="PANTHER" id="PTHR21600">
    <property type="entry name" value="MITOCHONDRIAL RNA PSEUDOURIDINE SYNTHASE"/>
    <property type="match status" value="1"/>
</dbReference>
<gene>
    <name evidence="11" type="primary">truC</name>
    <name evidence="11" type="ORF">NCTC9426_01732</name>
</gene>
<comment type="function">
    <text evidence="4">Responsible for synthesis of pseudouridine from uracil-65 in transfer RNAs.</text>
</comment>
<dbReference type="GO" id="GO:0003723">
    <property type="term" value="F:RNA binding"/>
    <property type="evidence" value="ECO:0007669"/>
    <property type="project" value="InterPro"/>
</dbReference>
<organism evidence="11 12">
    <name type="scientific">Moraxella bovis</name>
    <dbReference type="NCBI Taxonomy" id="476"/>
    <lineage>
        <taxon>Bacteria</taxon>
        <taxon>Pseudomonadati</taxon>
        <taxon>Pseudomonadota</taxon>
        <taxon>Gammaproteobacteria</taxon>
        <taxon>Moraxellales</taxon>
        <taxon>Moraxellaceae</taxon>
        <taxon>Moraxella</taxon>
    </lineage>
</organism>
<reference evidence="11 12" key="1">
    <citation type="submission" date="2018-06" db="EMBL/GenBank/DDBJ databases">
        <authorList>
            <consortium name="Pathogen Informatics"/>
            <person name="Doyle S."/>
        </authorList>
    </citation>
    <scope>NUCLEOTIDE SEQUENCE [LARGE SCALE GENOMIC DNA]</scope>
    <source>
        <strain evidence="11 12">NCTC9426</strain>
    </source>
</reference>
<evidence type="ECO:0000256" key="6">
    <source>
        <dbReference type="ARBA" id="ARBA00040675"/>
    </source>
</evidence>
<dbReference type="SUPFAM" id="SSF55120">
    <property type="entry name" value="Pseudouridine synthase"/>
    <property type="match status" value="1"/>
</dbReference>
<dbReference type="InterPro" id="IPR020103">
    <property type="entry name" value="PsdUridine_synth_cat_dom_sf"/>
</dbReference>
<sequence>MLQILYQDDDVVAVNKPAGMLVHRSWLDKHEIVFVMTVLRDMLGQHVFPVHRLDRPTSGVLLFAKSSDVARTLSLQFEKHTVEKSYLAVVRGYLLDSGRIDYPLKVKLDKIADKFANTAKEPQSAITDYENLATCEMPFVSVYRYATSRYSLMKLIPVTGRKHQLRRHMMHLFHPIVGDTTHGDTAQNRAVAEFTGVSRLLLHAHTLAFDDMSGKRITVVAPLDDGFGKVVRDFGWGNVF</sequence>
<dbReference type="EMBL" id="UGPZ01000003">
    <property type="protein sequence ID" value="STY93018.1"/>
    <property type="molecule type" value="Genomic_DNA"/>
</dbReference>
<name>A0A378PYI0_MORBO</name>
<evidence type="ECO:0000256" key="1">
    <source>
        <dbReference type="ARBA" id="ARBA00022694"/>
    </source>
</evidence>
<evidence type="ECO:0000259" key="10">
    <source>
        <dbReference type="Pfam" id="PF00849"/>
    </source>
</evidence>
<dbReference type="GO" id="GO:0000455">
    <property type="term" value="P:enzyme-directed rRNA pseudouridine synthesis"/>
    <property type="evidence" value="ECO:0007669"/>
    <property type="project" value="TreeGrafter"/>
</dbReference>
<dbReference type="GO" id="GO:0008033">
    <property type="term" value="P:tRNA processing"/>
    <property type="evidence" value="ECO:0007669"/>
    <property type="project" value="UniProtKB-KW"/>
</dbReference>
<dbReference type="GO" id="GO:0160149">
    <property type="term" value="F:tRNA pseudouridine(65) synthase activity"/>
    <property type="evidence" value="ECO:0007669"/>
    <property type="project" value="UniProtKB-EC"/>
</dbReference>
<keyword evidence="1" id="KW-0819">tRNA processing</keyword>
<proteinExistence type="predicted"/>
<dbReference type="NCBIfam" id="NF008321">
    <property type="entry name" value="PRK11112.1"/>
    <property type="match status" value="1"/>
</dbReference>
<feature type="domain" description="Pseudouridine synthase RsuA/RluA-like" evidence="10">
    <location>
        <begin position="10"/>
        <end position="170"/>
    </location>
</feature>
<dbReference type="EC" id="5.4.99.26" evidence="5"/>
<protein>
    <recommendedName>
        <fullName evidence="6">tRNA pseudouridine synthase C</fullName>
        <ecNumber evidence="5">5.4.99.26</ecNumber>
    </recommendedName>
    <alternativeName>
        <fullName evidence="8">tRNA pseudouridine(65) synthase</fullName>
    </alternativeName>
    <alternativeName>
        <fullName evidence="9">tRNA pseudouridylate synthase C</fullName>
    </alternativeName>
    <alternativeName>
        <fullName evidence="7">tRNA-uridine isomerase C</fullName>
    </alternativeName>
</protein>
<dbReference type="AlphaFoldDB" id="A0A378PYI0"/>
<evidence type="ECO:0000256" key="4">
    <source>
        <dbReference type="ARBA" id="ARBA00037670"/>
    </source>
</evidence>
<dbReference type="Gene3D" id="3.30.2350.10">
    <property type="entry name" value="Pseudouridine synthase"/>
    <property type="match status" value="1"/>
</dbReference>
<evidence type="ECO:0000256" key="3">
    <source>
        <dbReference type="ARBA" id="ARBA00036607"/>
    </source>
</evidence>
<evidence type="ECO:0000256" key="7">
    <source>
        <dbReference type="ARBA" id="ARBA00041803"/>
    </source>
</evidence>
<accession>A0A378PYI0</accession>
<dbReference type="InterPro" id="IPR006145">
    <property type="entry name" value="PsdUridine_synth_RsuA/RluA"/>
</dbReference>
<evidence type="ECO:0000256" key="2">
    <source>
        <dbReference type="ARBA" id="ARBA00023235"/>
    </source>
</evidence>